<name>A0A8X6QHI2_NEPPI</name>
<comment type="caution">
    <text evidence="1">The sequence shown here is derived from an EMBL/GenBank/DDBJ whole genome shotgun (WGS) entry which is preliminary data.</text>
</comment>
<keyword evidence="2" id="KW-1185">Reference proteome</keyword>
<organism evidence="1 2">
    <name type="scientific">Nephila pilipes</name>
    <name type="common">Giant wood spider</name>
    <name type="synonym">Nephila maculata</name>
    <dbReference type="NCBI Taxonomy" id="299642"/>
    <lineage>
        <taxon>Eukaryota</taxon>
        <taxon>Metazoa</taxon>
        <taxon>Ecdysozoa</taxon>
        <taxon>Arthropoda</taxon>
        <taxon>Chelicerata</taxon>
        <taxon>Arachnida</taxon>
        <taxon>Araneae</taxon>
        <taxon>Araneomorphae</taxon>
        <taxon>Entelegynae</taxon>
        <taxon>Araneoidea</taxon>
        <taxon>Nephilidae</taxon>
        <taxon>Nephila</taxon>
    </lineage>
</organism>
<dbReference type="Proteomes" id="UP000887013">
    <property type="component" value="Unassembled WGS sequence"/>
</dbReference>
<dbReference type="AlphaFoldDB" id="A0A8X6QHI2"/>
<accession>A0A8X6QHI2</accession>
<dbReference type="EMBL" id="BMAW01128503">
    <property type="protein sequence ID" value="GFU25723.1"/>
    <property type="molecule type" value="Genomic_DNA"/>
</dbReference>
<proteinExistence type="predicted"/>
<protein>
    <submittedName>
        <fullName evidence="1">Uncharacterized protein</fullName>
    </submittedName>
</protein>
<evidence type="ECO:0000313" key="1">
    <source>
        <dbReference type="EMBL" id="GFU25723.1"/>
    </source>
</evidence>
<sequence>MSEKHTVRGATMISSVKSVKTIYRQKRREDLATSIDQIHVKNILKYMNDEDLKYCTCGLIVDTLLHKMDKLDRKENGCSALSVGLPMGKLFRLLGFLCQNYSGHVLNEKCHLTDKNNS</sequence>
<gene>
    <name evidence="1" type="ORF">NPIL_159241</name>
</gene>
<evidence type="ECO:0000313" key="2">
    <source>
        <dbReference type="Proteomes" id="UP000887013"/>
    </source>
</evidence>
<reference evidence="1" key="1">
    <citation type="submission" date="2020-08" db="EMBL/GenBank/DDBJ databases">
        <title>Multicomponent nature underlies the extraordinary mechanical properties of spider dragline silk.</title>
        <authorList>
            <person name="Kono N."/>
            <person name="Nakamura H."/>
            <person name="Mori M."/>
            <person name="Yoshida Y."/>
            <person name="Ohtoshi R."/>
            <person name="Malay A.D."/>
            <person name="Moran D.A.P."/>
            <person name="Tomita M."/>
            <person name="Numata K."/>
            <person name="Arakawa K."/>
        </authorList>
    </citation>
    <scope>NUCLEOTIDE SEQUENCE</scope>
</reference>